<gene>
    <name evidence="1" type="ORF">SAMN05444355_1274</name>
</gene>
<dbReference type="EMBL" id="FOFZ01000027">
    <property type="protein sequence ID" value="SER77350.1"/>
    <property type="molecule type" value="Genomic_DNA"/>
</dbReference>
<evidence type="ECO:0000313" key="2">
    <source>
        <dbReference type="Proteomes" id="UP000183658"/>
    </source>
</evidence>
<proteinExistence type="predicted"/>
<dbReference type="Proteomes" id="UP000183658">
    <property type="component" value="Unassembled WGS sequence"/>
</dbReference>
<organism evidence="1 2">
    <name type="scientific">Flavobacterium frigoris</name>
    <dbReference type="NCBI Taxonomy" id="229204"/>
    <lineage>
        <taxon>Bacteria</taxon>
        <taxon>Pseudomonadati</taxon>
        <taxon>Bacteroidota</taxon>
        <taxon>Flavobacteriia</taxon>
        <taxon>Flavobacteriales</taxon>
        <taxon>Flavobacteriaceae</taxon>
        <taxon>Flavobacterium</taxon>
    </lineage>
</organism>
<sequence>MEIKKLTIKECEYSFIYDENQNMWRALENSNLIDGQTIDMEIDLANFNDSFDWQDVEKFIESLKNNNLLYLKRIEDAKAVLKTLFKVINKNGYDKEFFDYLDFNLSGIDFKGYCSNVNLKDKFEYDYFFFPQYSKDPYRDIGSFVWRSNFRDALLLGVSCDRI</sequence>
<keyword evidence="2" id="KW-1185">Reference proteome</keyword>
<dbReference type="OrthoDB" id="1493667at2"/>
<protein>
    <submittedName>
        <fullName evidence="1">Uncharacterized protein</fullName>
    </submittedName>
</protein>
<reference evidence="2" key="1">
    <citation type="submission" date="2016-10" db="EMBL/GenBank/DDBJ databases">
        <authorList>
            <person name="Varghese N."/>
            <person name="Submissions S."/>
        </authorList>
    </citation>
    <scope>NUCLEOTIDE SEQUENCE [LARGE SCALE GENOMIC DNA]</scope>
    <source>
        <strain evidence="2">DSM 15719</strain>
    </source>
</reference>
<evidence type="ECO:0000313" key="1">
    <source>
        <dbReference type="EMBL" id="SER77350.1"/>
    </source>
</evidence>
<accession>A0A1H9RX19</accession>
<dbReference type="AlphaFoldDB" id="A0A1H9RX19"/>
<name>A0A1H9RX19_FLAFI</name>
<dbReference type="RefSeq" id="WP_074724751.1">
    <property type="nucleotide sequence ID" value="NZ_CBCRVS010000033.1"/>
</dbReference>